<comment type="similarity">
    <text evidence="2">Belongs to the thioredoxin family. DsbA subfamily.</text>
</comment>
<dbReference type="Proteomes" id="UP001500279">
    <property type="component" value="Unassembled WGS sequence"/>
</dbReference>
<keyword evidence="6" id="KW-0676">Redox-active center</keyword>
<evidence type="ECO:0000256" key="5">
    <source>
        <dbReference type="ARBA" id="ARBA00023157"/>
    </source>
</evidence>
<evidence type="ECO:0000256" key="1">
    <source>
        <dbReference type="ARBA" id="ARBA00004418"/>
    </source>
</evidence>
<evidence type="ECO:0000256" key="6">
    <source>
        <dbReference type="ARBA" id="ARBA00023284"/>
    </source>
</evidence>
<organism evidence="9 10">
    <name type="scientific">Ideonella azotifigens</name>
    <dbReference type="NCBI Taxonomy" id="513160"/>
    <lineage>
        <taxon>Bacteria</taxon>
        <taxon>Pseudomonadati</taxon>
        <taxon>Pseudomonadota</taxon>
        <taxon>Betaproteobacteria</taxon>
        <taxon>Burkholderiales</taxon>
        <taxon>Sphaerotilaceae</taxon>
        <taxon>Ideonella</taxon>
    </lineage>
</organism>
<evidence type="ECO:0000256" key="3">
    <source>
        <dbReference type="ARBA" id="ARBA00022729"/>
    </source>
</evidence>
<accession>A0ABP3UYT1</accession>
<dbReference type="PROSITE" id="PS00194">
    <property type="entry name" value="THIOREDOXIN_1"/>
    <property type="match status" value="1"/>
</dbReference>
<keyword evidence="10" id="KW-1185">Reference proteome</keyword>
<dbReference type="CDD" id="cd03019">
    <property type="entry name" value="DsbA_DsbA"/>
    <property type="match status" value="1"/>
</dbReference>
<keyword evidence="4 7" id="KW-0574">Periplasm</keyword>
<comment type="subcellular location">
    <subcellularLocation>
        <location evidence="1 7">Periplasm</location>
    </subcellularLocation>
</comment>
<evidence type="ECO:0000259" key="8">
    <source>
        <dbReference type="PROSITE" id="PS51352"/>
    </source>
</evidence>
<dbReference type="Gene3D" id="3.40.30.10">
    <property type="entry name" value="Glutaredoxin"/>
    <property type="match status" value="1"/>
</dbReference>
<name>A0ABP3UYT1_9BURK</name>
<dbReference type="InterPro" id="IPR013766">
    <property type="entry name" value="Thioredoxin_domain"/>
</dbReference>
<dbReference type="InterPro" id="IPR023205">
    <property type="entry name" value="DsbA/DsbL"/>
</dbReference>
<evidence type="ECO:0000256" key="2">
    <source>
        <dbReference type="ARBA" id="ARBA00005791"/>
    </source>
</evidence>
<dbReference type="InterPro" id="IPR050824">
    <property type="entry name" value="Thiol_disulfide_DsbA"/>
</dbReference>
<dbReference type="SUPFAM" id="SSF52833">
    <property type="entry name" value="Thioredoxin-like"/>
    <property type="match status" value="1"/>
</dbReference>
<sequence>MAVAGLATLGAAHAQGAPVEGKDYQKLSPPVPVASSGKVEVVEFFWYGCPHCNALEPYLNQWLAKLPPDVSFHRIHVGFTPVHAYHLKLFYALEAMGVEEQYHSKVFAAMHVAHQRLGQDSEILAWASSVGLDGAKLVSFMNSFSVAGKLPQAKQLTAAYHVEGVPTFGVQGRYITSPAMVGSETGVFNVLNALIATVRKQG</sequence>
<dbReference type="InterPro" id="IPR036249">
    <property type="entry name" value="Thioredoxin-like_sf"/>
</dbReference>
<reference evidence="10" key="1">
    <citation type="journal article" date="2019" name="Int. J. Syst. Evol. Microbiol.">
        <title>The Global Catalogue of Microorganisms (GCM) 10K type strain sequencing project: providing services to taxonomists for standard genome sequencing and annotation.</title>
        <authorList>
            <consortium name="The Broad Institute Genomics Platform"/>
            <consortium name="The Broad Institute Genome Sequencing Center for Infectious Disease"/>
            <person name="Wu L."/>
            <person name="Ma J."/>
        </authorList>
    </citation>
    <scope>NUCLEOTIDE SEQUENCE [LARGE SCALE GENOMIC DNA]</scope>
    <source>
        <strain evidence="10">JCM 15503</strain>
    </source>
</reference>
<gene>
    <name evidence="9" type="primary">dsbA</name>
    <name evidence="9" type="ORF">GCM10009107_10810</name>
</gene>
<keyword evidence="5 7" id="KW-1015">Disulfide bond</keyword>
<comment type="caution">
    <text evidence="9">The sequence shown here is derived from an EMBL/GenBank/DDBJ whole genome shotgun (WGS) entry which is preliminary data.</text>
</comment>
<dbReference type="EMBL" id="BAAAEW010000004">
    <property type="protein sequence ID" value="GAA0744841.1"/>
    <property type="molecule type" value="Genomic_DNA"/>
</dbReference>
<dbReference type="PIRSF" id="PIRSF001488">
    <property type="entry name" value="Tdi_protein"/>
    <property type="match status" value="1"/>
</dbReference>
<dbReference type="Pfam" id="PF01323">
    <property type="entry name" value="DSBA"/>
    <property type="match status" value="1"/>
</dbReference>
<proteinExistence type="inferred from homology"/>
<feature type="domain" description="Thioredoxin" evidence="8">
    <location>
        <begin position="5"/>
        <end position="196"/>
    </location>
</feature>
<evidence type="ECO:0000256" key="4">
    <source>
        <dbReference type="ARBA" id="ARBA00022764"/>
    </source>
</evidence>
<protein>
    <recommendedName>
        <fullName evidence="7">Thiol:disulfide interchange protein</fullName>
    </recommendedName>
</protein>
<dbReference type="PROSITE" id="PS51352">
    <property type="entry name" value="THIOREDOXIN_2"/>
    <property type="match status" value="1"/>
</dbReference>
<keyword evidence="3" id="KW-0732">Signal</keyword>
<evidence type="ECO:0000313" key="10">
    <source>
        <dbReference type="Proteomes" id="UP001500279"/>
    </source>
</evidence>
<evidence type="ECO:0000256" key="7">
    <source>
        <dbReference type="PIRNR" id="PIRNR001488"/>
    </source>
</evidence>
<dbReference type="InterPro" id="IPR017937">
    <property type="entry name" value="Thioredoxin_CS"/>
</dbReference>
<dbReference type="PANTHER" id="PTHR35891:SF3">
    <property type="entry name" value="THIOL:DISULFIDE INTERCHANGE PROTEIN DSBL"/>
    <property type="match status" value="1"/>
</dbReference>
<evidence type="ECO:0000313" key="9">
    <source>
        <dbReference type="EMBL" id="GAA0744841.1"/>
    </source>
</evidence>
<dbReference type="InterPro" id="IPR001853">
    <property type="entry name" value="DSBA-like_thioredoxin_dom"/>
</dbReference>
<dbReference type="PANTHER" id="PTHR35891">
    <property type="entry name" value="THIOL:DISULFIDE INTERCHANGE PROTEIN DSBA"/>
    <property type="match status" value="1"/>
</dbReference>